<dbReference type="PANTHER" id="PTHR43581:SF2">
    <property type="entry name" value="EXCINUCLEASE ATPASE SUBUNIT"/>
    <property type="match status" value="1"/>
</dbReference>
<dbReference type="Proteomes" id="UP000253919">
    <property type="component" value="Unassembled WGS sequence"/>
</dbReference>
<dbReference type="Gene3D" id="3.40.50.300">
    <property type="entry name" value="P-loop containing nucleotide triphosphate hydrolases"/>
    <property type="match status" value="1"/>
</dbReference>
<evidence type="ECO:0000313" key="3">
    <source>
        <dbReference type="Proteomes" id="UP000253919"/>
    </source>
</evidence>
<evidence type="ECO:0000313" key="2">
    <source>
        <dbReference type="EMBL" id="RDC65032.1"/>
    </source>
</evidence>
<dbReference type="Pfam" id="PF13304">
    <property type="entry name" value="AAA_21"/>
    <property type="match status" value="1"/>
</dbReference>
<name>A0A369QKX4_9BACT</name>
<accession>A0A369QKX4</accession>
<sequence>MITKLSVIKLNNRITQDFLFHSDLNIISGKNGSGKTTLLKLMWYMTSGNWKYIFDEMDFDYARLDFMDGDFLELIFTEKENTKFLKINTKSEVPPFPHEISLKQLESIDGLVPMWGSLYFPTFRRIEGGYSILNSEGKRSRFSTFNLREALDVISTELNKTKHNFITSISSHDIDFLLTSKYSEISEKVRKLEDEQSKVILDIVSKSTNKEKESLESIKAVVRNNDSKKNDILKPISVLSSFVDKIFKNKSISITGNIKLGDAKEAIYSEKLSSGEKQMLSFLCYNFFYDKSIIFIDEPELSLHTDWQRLLFPTLLKQNKGNQFIIATHSPFIYSKYPDKEIIINDKRIAENA</sequence>
<dbReference type="InterPro" id="IPR003959">
    <property type="entry name" value="ATPase_AAA_core"/>
</dbReference>
<dbReference type="GO" id="GO:0016887">
    <property type="term" value="F:ATP hydrolysis activity"/>
    <property type="evidence" value="ECO:0007669"/>
    <property type="project" value="InterPro"/>
</dbReference>
<dbReference type="RefSeq" id="WP_115374103.1">
    <property type="nucleotide sequence ID" value="NZ_QASA01000001.1"/>
</dbReference>
<keyword evidence="3" id="KW-1185">Reference proteome</keyword>
<evidence type="ECO:0000259" key="1">
    <source>
        <dbReference type="SMART" id="SM00382"/>
    </source>
</evidence>
<gene>
    <name evidence="2" type="ORF">AHMF7616_03655</name>
</gene>
<dbReference type="SUPFAM" id="SSF52540">
    <property type="entry name" value="P-loop containing nucleoside triphosphate hydrolases"/>
    <property type="match status" value="1"/>
</dbReference>
<dbReference type="InterPro" id="IPR003593">
    <property type="entry name" value="AAA+_ATPase"/>
</dbReference>
<feature type="domain" description="AAA+ ATPase" evidence="1">
    <location>
        <begin position="21"/>
        <end position="348"/>
    </location>
</feature>
<protein>
    <recommendedName>
        <fullName evidence="1">AAA+ ATPase domain-containing protein</fullName>
    </recommendedName>
</protein>
<dbReference type="PANTHER" id="PTHR43581">
    <property type="entry name" value="ATP/GTP PHOSPHATASE"/>
    <property type="match status" value="1"/>
</dbReference>
<organism evidence="2 3">
    <name type="scientific">Adhaeribacter pallidiroseus</name>
    <dbReference type="NCBI Taxonomy" id="2072847"/>
    <lineage>
        <taxon>Bacteria</taxon>
        <taxon>Pseudomonadati</taxon>
        <taxon>Bacteroidota</taxon>
        <taxon>Cytophagia</taxon>
        <taxon>Cytophagales</taxon>
        <taxon>Hymenobacteraceae</taxon>
        <taxon>Adhaeribacter</taxon>
    </lineage>
</organism>
<reference evidence="2 3" key="1">
    <citation type="submission" date="2018-04" db="EMBL/GenBank/DDBJ databases">
        <title>Adhaeribacter sp. HMF7616 genome sequencing and assembly.</title>
        <authorList>
            <person name="Kang H."/>
            <person name="Kang J."/>
            <person name="Cha I."/>
            <person name="Kim H."/>
            <person name="Joh K."/>
        </authorList>
    </citation>
    <scope>NUCLEOTIDE SEQUENCE [LARGE SCALE GENOMIC DNA]</scope>
    <source>
        <strain evidence="2 3">HMF7616</strain>
    </source>
</reference>
<dbReference type="AlphaFoldDB" id="A0A369QKX4"/>
<dbReference type="SMART" id="SM00382">
    <property type="entry name" value="AAA"/>
    <property type="match status" value="1"/>
</dbReference>
<dbReference type="InterPro" id="IPR027417">
    <property type="entry name" value="P-loop_NTPase"/>
</dbReference>
<dbReference type="OrthoDB" id="9805802at2"/>
<proteinExistence type="predicted"/>
<dbReference type="GO" id="GO:0005524">
    <property type="term" value="F:ATP binding"/>
    <property type="evidence" value="ECO:0007669"/>
    <property type="project" value="InterPro"/>
</dbReference>
<dbReference type="CDD" id="cd00267">
    <property type="entry name" value="ABC_ATPase"/>
    <property type="match status" value="1"/>
</dbReference>
<dbReference type="InterPro" id="IPR051396">
    <property type="entry name" value="Bact_Antivir_Def_Nuclease"/>
</dbReference>
<comment type="caution">
    <text evidence="2">The sequence shown here is derived from an EMBL/GenBank/DDBJ whole genome shotgun (WGS) entry which is preliminary data.</text>
</comment>
<dbReference type="EMBL" id="QASA01000001">
    <property type="protein sequence ID" value="RDC65032.1"/>
    <property type="molecule type" value="Genomic_DNA"/>
</dbReference>